<proteinExistence type="predicted"/>
<evidence type="ECO:0000259" key="4">
    <source>
        <dbReference type="Pfam" id="PF13439"/>
    </source>
</evidence>
<reference evidence="6" key="1">
    <citation type="submission" date="2018-05" db="EMBL/GenBank/DDBJ databases">
        <authorList>
            <person name="Hao L."/>
        </authorList>
    </citation>
    <scope>NUCLEOTIDE SEQUENCE [LARGE SCALE GENOMIC DNA]</scope>
</reference>
<organism evidence="5 6">
    <name type="scientific">Candidatus Bipolaricaulis anaerobius</name>
    <dbReference type="NCBI Taxonomy" id="2026885"/>
    <lineage>
        <taxon>Bacteria</taxon>
        <taxon>Candidatus Bipolaricaulota</taxon>
        <taxon>Candidatus Bipolaricaulia</taxon>
        <taxon>Candidatus Bipolaricaulales</taxon>
        <taxon>Candidatus Bipolaricaulaceae</taxon>
        <taxon>Candidatus Bipolaricaulis</taxon>
    </lineage>
</organism>
<dbReference type="Gene3D" id="3.40.50.2000">
    <property type="entry name" value="Glycogen Phosphorylase B"/>
    <property type="match status" value="2"/>
</dbReference>
<feature type="domain" description="Glycosyl transferase family 1" evidence="3">
    <location>
        <begin position="186"/>
        <end position="349"/>
    </location>
</feature>
<dbReference type="Proteomes" id="UP000249818">
    <property type="component" value="Chromosome BARAN1"/>
</dbReference>
<dbReference type="GO" id="GO:0016757">
    <property type="term" value="F:glycosyltransferase activity"/>
    <property type="evidence" value="ECO:0007669"/>
    <property type="project" value="UniProtKB-KW"/>
</dbReference>
<keyword evidence="6" id="KW-1185">Reference proteome</keyword>
<evidence type="ECO:0000259" key="3">
    <source>
        <dbReference type="Pfam" id="PF00534"/>
    </source>
</evidence>
<dbReference type="AlphaFoldDB" id="A0A2X3K6F4"/>
<sequence>MKRVLFVITGLGLGGAETQLVHLATRLKARGWDVRVVSLTPPRAYVQELEAAGVPVISLGIKGKLPDPRPVFRLAKMIRTWRPEVVHSHMVHANLVARLVRLLAPVPVLICTAHNIDEKGQRGSGRLREMAYRLTDPLCDLTTQVSRAGLERYVRIRAVPRHKIRYLPNGIDTERFRPDPELRARLRQELGLETAFAWLAVGRFVVSKDYANMLQAFSRVAPERNEGCLVIAGDGPLRPSMEQLASDLGVTERVKFLGTRRDIPALMDAADAYVMSSAWEGLPMVLLEAAASGLPIVATDVGGNSEVVIDGKTGFLVPPKDPDALAQAMLRLMGLPPEERRRMGAVARQHIEANYSLDRVVDQWEALYTELLERNGIRPRRMAFRGRRE</sequence>
<feature type="domain" description="Glycosyltransferase subfamily 4-like N-terminal" evidence="4">
    <location>
        <begin position="14"/>
        <end position="175"/>
    </location>
</feature>
<protein>
    <submittedName>
        <fullName evidence="5">Glycosyltransferase involved in cell wall bisynthesis</fullName>
    </submittedName>
</protein>
<dbReference type="InterPro" id="IPR028098">
    <property type="entry name" value="Glyco_trans_4-like_N"/>
</dbReference>
<dbReference type="KEGG" id="bana:BARAN1_0619"/>
<evidence type="ECO:0000256" key="2">
    <source>
        <dbReference type="ARBA" id="ARBA00022679"/>
    </source>
</evidence>
<accession>A0A2X3K6F4</accession>
<name>A0A2X3K6F4_9BACT</name>
<keyword evidence="2 5" id="KW-0808">Transferase</keyword>
<evidence type="ECO:0000256" key="1">
    <source>
        <dbReference type="ARBA" id="ARBA00022676"/>
    </source>
</evidence>
<dbReference type="EMBL" id="LS483254">
    <property type="protein sequence ID" value="SQD92643.1"/>
    <property type="molecule type" value="Genomic_DNA"/>
</dbReference>
<gene>
    <name evidence="5" type="ORF">BARAN1_0619</name>
</gene>
<dbReference type="PANTHER" id="PTHR12526:SF510">
    <property type="entry name" value="D-INOSITOL 3-PHOSPHATE GLYCOSYLTRANSFERASE"/>
    <property type="match status" value="1"/>
</dbReference>
<evidence type="ECO:0000313" key="6">
    <source>
        <dbReference type="Proteomes" id="UP000249818"/>
    </source>
</evidence>
<dbReference type="SUPFAM" id="SSF53756">
    <property type="entry name" value="UDP-Glycosyltransferase/glycogen phosphorylase"/>
    <property type="match status" value="1"/>
</dbReference>
<evidence type="ECO:0000313" key="5">
    <source>
        <dbReference type="EMBL" id="SQD92643.1"/>
    </source>
</evidence>
<dbReference type="Pfam" id="PF00534">
    <property type="entry name" value="Glycos_transf_1"/>
    <property type="match status" value="1"/>
</dbReference>
<dbReference type="Pfam" id="PF13439">
    <property type="entry name" value="Glyco_transf_4"/>
    <property type="match status" value="1"/>
</dbReference>
<keyword evidence="1" id="KW-0328">Glycosyltransferase</keyword>
<dbReference type="PANTHER" id="PTHR12526">
    <property type="entry name" value="GLYCOSYLTRANSFERASE"/>
    <property type="match status" value="1"/>
</dbReference>
<dbReference type="OrthoDB" id="9814612at2"/>
<dbReference type="InterPro" id="IPR001296">
    <property type="entry name" value="Glyco_trans_1"/>
</dbReference>